<dbReference type="AlphaFoldDB" id="A0AAV6JXP9"/>
<protein>
    <submittedName>
        <fullName evidence="1">Uncharacterized protein</fullName>
    </submittedName>
</protein>
<keyword evidence="2" id="KW-1185">Reference proteome</keyword>
<gene>
    <name evidence="1" type="ORF">RHGRI_017398</name>
</gene>
<dbReference type="PANTHER" id="PTHR23185:SF0">
    <property type="entry name" value="PROTEIN VIRILIZER HOMOLOG"/>
    <property type="match status" value="1"/>
</dbReference>
<accession>A0AAV6JXP9</accession>
<evidence type="ECO:0000313" key="2">
    <source>
        <dbReference type="Proteomes" id="UP000823749"/>
    </source>
</evidence>
<dbReference type="PANTHER" id="PTHR23185">
    <property type="entry name" value="PROTEIN VIRILIZER HOMOLOG"/>
    <property type="match status" value="1"/>
</dbReference>
<evidence type="ECO:0000313" key="1">
    <source>
        <dbReference type="EMBL" id="KAG5544922.1"/>
    </source>
</evidence>
<dbReference type="Proteomes" id="UP000823749">
    <property type="component" value="Chromosome 6"/>
</dbReference>
<dbReference type="GO" id="GO:0003723">
    <property type="term" value="F:RNA binding"/>
    <property type="evidence" value="ECO:0007669"/>
    <property type="project" value="TreeGrafter"/>
</dbReference>
<sequence>MERLYLSPSSTLPLKWCVSWGKSDQRRWLSVWCQCQQVREAEEQHYRRTHSFPTDAHVAGETPHLQIPLHHDSSRLSLSHLLSSPILRLARSHCGRQALLAVGHFLEAVSVLIAALQSIKELDPDTSNSGSPLSFIFKFWSNRKDAPTWLLEWVDASIVYHRKGATGLLQYIALLAFGGDPHMASTSILLADTMDVENMVGDSSTSSDGNLIENLLGKPISENSYRAAVLRDSSVAQMTTTFRILAFISENSAVATALYDEGAVMVMVIHAVLIDCRLMLERCYFTCDLRSTTPIPGQRAGGLIKEGRDQLCHCYGSILKDSGNIEQDREASLLEFLGFPTSDSKGDIRWGQGRDGLCVQFLVLRSTLAWVGGKELWFKAGP</sequence>
<dbReference type="GO" id="GO:0036396">
    <property type="term" value="C:RNA N6-methyladenosine methyltransferase complex"/>
    <property type="evidence" value="ECO:0007669"/>
    <property type="project" value="TreeGrafter"/>
</dbReference>
<reference evidence="1 2" key="1">
    <citation type="submission" date="2020-08" db="EMBL/GenBank/DDBJ databases">
        <title>Plant Genome Project.</title>
        <authorList>
            <person name="Zhang R.-G."/>
        </authorList>
    </citation>
    <scope>NUCLEOTIDE SEQUENCE [LARGE SCALE GENOMIC DNA]</scope>
    <source>
        <strain evidence="1">WSP0</strain>
        <tissue evidence="1">Leaf</tissue>
    </source>
</reference>
<comment type="caution">
    <text evidence="1">The sequence shown here is derived from an EMBL/GenBank/DDBJ whole genome shotgun (WGS) entry which is preliminary data.</text>
</comment>
<dbReference type="InterPro" id="IPR026736">
    <property type="entry name" value="Virilizer"/>
</dbReference>
<organism evidence="1 2">
    <name type="scientific">Rhododendron griersonianum</name>
    <dbReference type="NCBI Taxonomy" id="479676"/>
    <lineage>
        <taxon>Eukaryota</taxon>
        <taxon>Viridiplantae</taxon>
        <taxon>Streptophyta</taxon>
        <taxon>Embryophyta</taxon>
        <taxon>Tracheophyta</taxon>
        <taxon>Spermatophyta</taxon>
        <taxon>Magnoliopsida</taxon>
        <taxon>eudicotyledons</taxon>
        <taxon>Gunneridae</taxon>
        <taxon>Pentapetalae</taxon>
        <taxon>asterids</taxon>
        <taxon>Ericales</taxon>
        <taxon>Ericaceae</taxon>
        <taxon>Ericoideae</taxon>
        <taxon>Rhodoreae</taxon>
        <taxon>Rhododendron</taxon>
    </lineage>
</organism>
<name>A0AAV6JXP9_9ERIC</name>
<proteinExistence type="predicted"/>
<dbReference type="EMBL" id="JACTNZ010000006">
    <property type="protein sequence ID" value="KAG5544922.1"/>
    <property type="molecule type" value="Genomic_DNA"/>
</dbReference>